<feature type="compositionally biased region" description="Basic and acidic residues" evidence="1">
    <location>
        <begin position="1"/>
        <end position="25"/>
    </location>
</feature>
<reference evidence="3" key="1">
    <citation type="submission" date="2020-06" db="EMBL/GenBank/DDBJ databases">
        <authorList>
            <person name="Li T."/>
            <person name="Hu X."/>
            <person name="Zhang T."/>
            <person name="Song X."/>
            <person name="Zhang H."/>
            <person name="Dai N."/>
            <person name="Sheng W."/>
            <person name="Hou X."/>
            <person name="Wei L."/>
        </authorList>
    </citation>
    <scope>NUCLEOTIDE SEQUENCE</scope>
    <source>
        <strain evidence="3">G02</strain>
        <tissue evidence="3">Leaf</tissue>
    </source>
</reference>
<dbReference type="AlphaFoldDB" id="A0AAW2VLZ4"/>
<name>A0AAW2VLZ4_SESRA</name>
<comment type="caution">
    <text evidence="3">The sequence shown here is derived from an EMBL/GenBank/DDBJ whole genome shotgun (WGS) entry which is preliminary data.</text>
</comment>
<organism evidence="3">
    <name type="scientific">Sesamum radiatum</name>
    <name type="common">Black benniseed</name>
    <dbReference type="NCBI Taxonomy" id="300843"/>
    <lineage>
        <taxon>Eukaryota</taxon>
        <taxon>Viridiplantae</taxon>
        <taxon>Streptophyta</taxon>
        <taxon>Embryophyta</taxon>
        <taxon>Tracheophyta</taxon>
        <taxon>Spermatophyta</taxon>
        <taxon>Magnoliopsida</taxon>
        <taxon>eudicotyledons</taxon>
        <taxon>Gunneridae</taxon>
        <taxon>Pentapetalae</taxon>
        <taxon>asterids</taxon>
        <taxon>lamiids</taxon>
        <taxon>Lamiales</taxon>
        <taxon>Pedaliaceae</taxon>
        <taxon>Sesamum</taxon>
    </lineage>
</organism>
<dbReference type="SUPFAM" id="SSF56672">
    <property type="entry name" value="DNA/RNA polymerases"/>
    <property type="match status" value="1"/>
</dbReference>
<protein>
    <submittedName>
        <fullName evidence="3">Retrovirus-related Pol polyprotein from transposon</fullName>
    </submittedName>
</protein>
<reference evidence="3" key="2">
    <citation type="journal article" date="2024" name="Plant">
        <title>Genomic evolution and insights into agronomic trait innovations of Sesamum species.</title>
        <authorList>
            <person name="Miao H."/>
            <person name="Wang L."/>
            <person name="Qu L."/>
            <person name="Liu H."/>
            <person name="Sun Y."/>
            <person name="Le M."/>
            <person name="Wang Q."/>
            <person name="Wei S."/>
            <person name="Zheng Y."/>
            <person name="Lin W."/>
            <person name="Duan Y."/>
            <person name="Cao H."/>
            <person name="Xiong S."/>
            <person name="Wang X."/>
            <person name="Wei L."/>
            <person name="Li C."/>
            <person name="Ma Q."/>
            <person name="Ju M."/>
            <person name="Zhao R."/>
            <person name="Li G."/>
            <person name="Mu C."/>
            <person name="Tian Q."/>
            <person name="Mei H."/>
            <person name="Zhang T."/>
            <person name="Gao T."/>
            <person name="Zhang H."/>
        </authorList>
    </citation>
    <scope>NUCLEOTIDE SEQUENCE</scope>
    <source>
        <strain evidence="3">G02</strain>
    </source>
</reference>
<dbReference type="PANTHER" id="PTHR24559">
    <property type="entry name" value="TRANSPOSON TY3-I GAG-POL POLYPROTEIN"/>
    <property type="match status" value="1"/>
</dbReference>
<dbReference type="EMBL" id="JACGWJ010000003">
    <property type="protein sequence ID" value="KAL0430064.1"/>
    <property type="molecule type" value="Genomic_DNA"/>
</dbReference>
<evidence type="ECO:0000259" key="2">
    <source>
        <dbReference type="PROSITE" id="PS50878"/>
    </source>
</evidence>
<dbReference type="CDD" id="cd00303">
    <property type="entry name" value="retropepsin_like"/>
    <property type="match status" value="1"/>
</dbReference>
<feature type="domain" description="Reverse transcriptase" evidence="2">
    <location>
        <begin position="291"/>
        <end position="480"/>
    </location>
</feature>
<dbReference type="InterPro" id="IPR021109">
    <property type="entry name" value="Peptidase_aspartic_dom_sf"/>
</dbReference>
<dbReference type="Gene3D" id="2.40.70.10">
    <property type="entry name" value="Acid Proteases"/>
    <property type="match status" value="1"/>
</dbReference>
<dbReference type="InterPro" id="IPR053134">
    <property type="entry name" value="RNA-dir_DNA_polymerase"/>
</dbReference>
<gene>
    <name evidence="3" type="ORF">Sradi_0632400</name>
</gene>
<dbReference type="InterPro" id="IPR043128">
    <property type="entry name" value="Rev_trsase/Diguanyl_cyclase"/>
</dbReference>
<dbReference type="CDD" id="cd01647">
    <property type="entry name" value="RT_LTR"/>
    <property type="match status" value="1"/>
</dbReference>
<dbReference type="Pfam" id="PF00078">
    <property type="entry name" value="RVT_1"/>
    <property type="match status" value="1"/>
</dbReference>
<accession>A0AAW2VLZ4</accession>
<dbReference type="InterPro" id="IPR043502">
    <property type="entry name" value="DNA/RNA_pol_sf"/>
</dbReference>
<evidence type="ECO:0000256" key="1">
    <source>
        <dbReference type="SAM" id="MobiDB-lite"/>
    </source>
</evidence>
<dbReference type="SUPFAM" id="SSF50630">
    <property type="entry name" value="Acid proteases"/>
    <property type="match status" value="1"/>
</dbReference>
<dbReference type="InterPro" id="IPR000477">
    <property type="entry name" value="RT_dom"/>
</dbReference>
<dbReference type="Gene3D" id="3.10.10.10">
    <property type="entry name" value="HIV Type 1 Reverse Transcriptase, subunit A, domain 1"/>
    <property type="match status" value="1"/>
</dbReference>
<sequence>MGHFDELRKSQEEKLNHDNKRKELPQEDPCISNKSNRPRGRVINMIKGGNYGGSTRTTRKRHLREIIHPVFATIHKNHMATEDSSPITFSEEDEQGVIFPHEDAVVITAIISNIEVKRILVDSGSSVDVIFSETYERMGLDKNLIVPQETTLMGFEGSIVRPLGEIALPISLGEEPRRKTHVARFVVVDTTHTSYNIILGRPTLNAFKAVISTSCLKVKFPTSYGTGEVKGNQLKARKCRCHALKNLDKREAEEETPMDKMEVRCFQLENSNKQLQIGANMPLEERKKLMEFLKETEKVFEWEEARSEGIPESVVKHQLNVQKKGKWRMCVNFTDLNKAYPKDLYPLPRIDQLVDSTSGCERLSMLDANQGYNQIKLAREDQEKTTFVTKRGLYCYNVMHFGLKNAGATYQRLVNKIFSQQIGRNMKVYVDDMLVKSKKREQHIDDLRECFEQLKKYGVKLNPKKCVFGVEGGKFLGYLVTQRGIKANPDKILAIQQMRESSTIKEVQLLTGRMAALKRFISRAADRELPFFKILRNTRNFQWTSECSWAFSELKSYLSKPPLLSKPEEGERLWIYLALSEEATSTPLKQALQQGMGSRMAKWSYELNEFDLEYRPRTAIKAQALADFVA</sequence>
<evidence type="ECO:0000313" key="3">
    <source>
        <dbReference type="EMBL" id="KAL0430064.1"/>
    </source>
</evidence>
<proteinExistence type="predicted"/>
<dbReference type="Gene3D" id="3.30.70.270">
    <property type="match status" value="2"/>
</dbReference>
<dbReference type="PANTHER" id="PTHR24559:SF431">
    <property type="entry name" value="RNA-DIRECTED DNA POLYMERASE HOMOLOG"/>
    <property type="match status" value="1"/>
</dbReference>
<dbReference type="PROSITE" id="PS50878">
    <property type="entry name" value="RT_POL"/>
    <property type="match status" value="1"/>
</dbReference>
<feature type="region of interest" description="Disordered" evidence="1">
    <location>
        <begin position="1"/>
        <end position="56"/>
    </location>
</feature>